<feature type="active site" description="Proton donor" evidence="2">
    <location>
        <position position="2"/>
    </location>
</feature>
<comment type="similarity">
    <text evidence="1">Belongs to the 5'(3')-deoxyribonucleotidase family.</text>
</comment>
<accession>A0A239LN52</accession>
<dbReference type="Gene3D" id="3.40.50.1000">
    <property type="entry name" value="HAD superfamily/HAD-like"/>
    <property type="match status" value="1"/>
</dbReference>
<evidence type="ECO:0000256" key="1">
    <source>
        <dbReference type="ARBA" id="ARBA00009589"/>
    </source>
</evidence>
<dbReference type="Proteomes" id="UP000198356">
    <property type="component" value="Unassembled WGS sequence"/>
</dbReference>
<gene>
    <name evidence="3" type="ORF">SAMN05421770_107145</name>
</gene>
<dbReference type="AlphaFoldDB" id="A0A239LN52"/>
<reference evidence="3 4" key="1">
    <citation type="submission" date="2017-06" db="EMBL/GenBank/DDBJ databases">
        <authorList>
            <person name="Kim H.J."/>
            <person name="Triplett B.A."/>
        </authorList>
    </citation>
    <scope>NUCLEOTIDE SEQUENCE [LARGE SCALE GENOMIC DNA]</scope>
    <source>
        <strain evidence="3 4">DSM 18704</strain>
    </source>
</reference>
<keyword evidence="4" id="KW-1185">Reference proteome</keyword>
<dbReference type="EMBL" id="FZOU01000007">
    <property type="protein sequence ID" value="SNT31720.1"/>
    <property type="molecule type" value="Genomic_DNA"/>
</dbReference>
<dbReference type="GO" id="GO:0009223">
    <property type="term" value="P:pyrimidine deoxyribonucleotide catabolic process"/>
    <property type="evidence" value="ECO:0007669"/>
    <property type="project" value="TreeGrafter"/>
</dbReference>
<protein>
    <submittedName>
        <fullName evidence="3">5'(3')-deoxyribonucleotidase</fullName>
    </submittedName>
</protein>
<dbReference type="Pfam" id="PF06941">
    <property type="entry name" value="NT5C"/>
    <property type="match status" value="1"/>
</dbReference>
<dbReference type="PANTHER" id="PTHR16504:SF4">
    <property type="entry name" value="5'(3')-DEOXYRIBONUCLEOTIDASE"/>
    <property type="match status" value="1"/>
</dbReference>
<dbReference type="InterPro" id="IPR010708">
    <property type="entry name" value="5'(3')-deoxyribonucleotidase"/>
</dbReference>
<dbReference type="InterPro" id="IPR036412">
    <property type="entry name" value="HAD-like_sf"/>
</dbReference>
<evidence type="ECO:0000313" key="3">
    <source>
        <dbReference type="EMBL" id="SNT31720.1"/>
    </source>
</evidence>
<organism evidence="3 4">
    <name type="scientific">Granulicella rosea</name>
    <dbReference type="NCBI Taxonomy" id="474952"/>
    <lineage>
        <taxon>Bacteria</taxon>
        <taxon>Pseudomonadati</taxon>
        <taxon>Acidobacteriota</taxon>
        <taxon>Terriglobia</taxon>
        <taxon>Terriglobales</taxon>
        <taxon>Acidobacteriaceae</taxon>
        <taxon>Granulicella</taxon>
    </lineage>
</organism>
<dbReference type="PANTHER" id="PTHR16504">
    <property type="entry name" value="5'(3')-DEOXYRIBONUCLEOTIDASE"/>
    <property type="match status" value="1"/>
</dbReference>
<evidence type="ECO:0000313" key="4">
    <source>
        <dbReference type="Proteomes" id="UP000198356"/>
    </source>
</evidence>
<dbReference type="GO" id="GO:0008253">
    <property type="term" value="F:5'-nucleotidase activity"/>
    <property type="evidence" value="ECO:0007669"/>
    <property type="project" value="InterPro"/>
</dbReference>
<dbReference type="Gene3D" id="1.10.40.40">
    <property type="entry name" value="Deoxyribonucleotidase, domain 2"/>
    <property type="match status" value="1"/>
</dbReference>
<proteinExistence type="inferred from homology"/>
<dbReference type="OrthoDB" id="278110at2"/>
<evidence type="ECO:0000256" key="2">
    <source>
        <dbReference type="PIRSR" id="PIRSR610708-1"/>
    </source>
</evidence>
<name>A0A239LN52_9BACT</name>
<dbReference type="SUPFAM" id="SSF56784">
    <property type="entry name" value="HAD-like"/>
    <property type="match status" value="1"/>
</dbReference>
<sequence>MDEVIADAVTEHLLRYNRDFNEELTQADLHGKWLWDVVRVDRHPALEAYMCSQDFFRVLNVMPHSQRVIRDLQKDYEVFIATAAMEVPTSFMAKYHWLAEHFPFIPPSNVVYCGDKAILKADYLIDDNPRQLRRFTGEGILYSAPHNVNVTGFRRVKDWLAVEQMFLSGNGRGLGDL</sequence>
<dbReference type="InterPro" id="IPR023214">
    <property type="entry name" value="HAD_sf"/>
</dbReference>